<reference evidence="1" key="1">
    <citation type="journal article" date="2019" name="bioRxiv">
        <title>The Genome of the Zebra Mussel, Dreissena polymorpha: A Resource for Invasive Species Research.</title>
        <authorList>
            <person name="McCartney M.A."/>
            <person name="Auch B."/>
            <person name="Kono T."/>
            <person name="Mallez S."/>
            <person name="Zhang Y."/>
            <person name="Obille A."/>
            <person name="Becker A."/>
            <person name="Abrahante J.E."/>
            <person name="Garbe J."/>
            <person name="Badalamenti J.P."/>
            <person name="Herman A."/>
            <person name="Mangelson H."/>
            <person name="Liachko I."/>
            <person name="Sullivan S."/>
            <person name="Sone E.D."/>
            <person name="Koren S."/>
            <person name="Silverstein K.A.T."/>
            <person name="Beckman K.B."/>
            <person name="Gohl D.M."/>
        </authorList>
    </citation>
    <scope>NUCLEOTIDE SEQUENCE</scope>
    <source>
        <strain evidence="1">Duluth1</strain>
        <tissue evidence="1">Whole animal</tissue>
    </source>
</reference>
<proteinExistence type="predicted"/>
<dbReference type="Proteomes" id="UP000828390">
    <property type="component" value="Unassembled WGS sequence"/>
</dbReference>
<gene>
    <name evidence="1" type="ORF">DPMN_019569</name>
</gene>
<protein>
    <submittedName>
        <fullName evidence="1">Uncharacterized protein</fullName>
    </submittedName>
</protein>
<organism evidence="1 2">
    <name type="scientific">Dreissena polymorpha</name>
    <name type="common">Zebra mussel</name>
    <name type="synonym">Mytilus polymorpha</name>
    <dbReference type="NCBI Taxonomy" id="45954"/>
    <lineage>
        <taxon>Eukaryota</taxon>
        <taxon>Metazoa</taxon>
        <taxon>Spiralia</taxon>
        <taxon>Lophotrochozoa</taxon>
        <taxon>Mollusca</taxon>
        <taxon>Bivalvia</taxon>
        <taxon>Autobranchia</taxon>
        <taxon>Heteroconchia</taxon>
        <taxon>Euheterodonta</taxon>
        <taxon>Imparidentia</taxon>
        <taxon>Neoheterodontei</taxon>
        <taxon>Myida</taxon>
        <taxon>Dreissenoidea</taxon>
        <taxon>Dreissenidae</taxon>
        <taxon>Dreissena</taxon>
    </lineage>
</organism>
<dbReference type="AlphaFoldDB" id="A0A9D4NJH4"/>
<accession>A0A9D4NJH4</accession>
<reference evidence="1" key="2">
    <citation type="submission" date="2020-11" db="EMBL/GenBank/DDBJ databases">
        <authorList>
            <person name="McCartney M.A."/>
            <person name="Auch B."/>
            <person name="Kono T."/>
            <person name="Mallez S."/>
            <person name="Becker A."/>
            <person name="Gohl D.M."/>
            <person name="Silverstein K.A.T."/>
            <person name="Koren S."/>
            <person name="Bechman K.B."/>
            <person name="Herman A."/>
            <person name="Abrahante J.E."/>
            <person name="Garbe J."/>
        </authorList>
    </citation>
    <scope>NUCLEOTIDE SEQUENCE</scope>
    <source>
        <strain evidence="1">Duluth1</strain>
        <tissue evidence="1">Whole animal</tissue>
    </source>
</reference>
<evidence type="ECO:0000313" key="1">
    <source>
        <dbReference type="EMBL" id="KAH3895405.1"/>
    </source>
</evidence>
<comment type="caution">
    <text evidence="1">The sequence shown here is derived from an EMBL/GenBank/DDBJ whole genome shotgun (WGS) entry which is preliminary data.</text>
</comment>
<dbReference type="EMBL" id="JAIWYP010000001">
    <property type="protein sequence ID" value="KAH3895405.1"/>
    <property type="molecule type" value="Genomic_DNA"/>
</dbReference>
<name>A0A9D4NJH4_DREPO</name>
<keyword evidence="2" id="KW-1185">Reference proteome</keyword>
<evidence type="ECO:0000313" key="2">
    <source>
        <dbReference type="Proteomes" id="UP000828390"/>
    </source>
</evidence>
<sequence>MRVEHQPVRAHLKHRLYSFCHIRYSTKFDDPAGVDPGSRRPDIEGIELDTSYGNVELSLY</sequence>